<name>A0AAU7G3K8_9LACO</name>
<dbReference type="RefSeq" id="WP_348796774.1">
    <property type="nucleotide sequence ID" value="NZ_CP157382.1"/>
</dbReference>
<protein>
    <submittedName>
        <fullName evidence="1">Uncharacterized protein</fullName>
    </submittedName>
</protein>
<dbReference type="AlphaFoldDB" id="A0AAU7G3K8"/>
<gene>
    <name evidence="1" type="ORF">ABG084_00050</name>
</gene>
<reference evidence="1" key="1">
    <citation type="submission" date="2024-05" db="EMBL/GenBank/DDBJ databases">
        <authorList>
            <person name="Lee M.W."/>
            <person name="Lee J.K."/>
            <person name="Kim J.M."/>
            <person name="Choi D.G."/>
            <person name="Baek J.H."/>
            <person name="Bayburt H."/>
            <person name="Jung J.J."/>
            <person name="Han D.M."/>
            <person name="Jeon C.O."/>
        </authorList>
    </citation>
    <scope>NUCLEOTIDE SEQUENCE</scope>
    <source>
        <strain evidence="1">JCM 1131</strain>
        <plasmid evidence="1">unnamed1</plasmid>
    </source>
</reference>
<organism evidence="1">
    <name type="scientific">Lactobacillus sp. JCM 1131</name>
    <dbReference type="NCBI Taxonomy" id="3153753"/>
    <lineage>
        <taxon>Bacteria</taxon>
        <taxon>Bacillati</taxon>
        <taxon>Bacillota</taxon>
        <taxon>Bacilli</taxon>
        <taxon>Lactobacillales</taxon>
        <taxon>Lactobacillaceae</taxon>
        <taxon>Lactobacillus</taxon>
    </lineage>
</organism>
<geneLocation type="plasmid" evidence="1">
    <name>unnamed1</name>
</geneLocation>
<evidence type="ECO:0000313" key="1">
    <source>
        <dbReference type="EMBL" id="XBM44773.1"/>
    </source>
</evidence>
<proteinExistence type="predicted"/>
<accession>A0AAU7G3K8</accession>
<sequence>MSTISTTVKINDAFSNPLDRLSSGLQKAQSGMSKLKEAISGGSSGGSMFKSMEFGGTVVGGAINKGMELASTGIRSMYGELDEASKAWQTFDGNMHQLGKVRLKLLLAKKVNATVRPANWLTVLLIWQITYSQLAAVGTKNVDQLVRGFGGLAAASSNQQAMKTLSEQVNSQMAAKPMVQWQDFKLMLEQTPAGISAVAKTMSYELIKNVQDGKVKTEDFLNAIAKTEDKRQLYQDGYSI</sequence>
<keyword evidence="1" id="KW-0614">Plasmid</keyword>
<dbReference type="EMBL" id="CP157382">
    <property type="protein sequence ID" value="XBM44773.1"/>
    <property type="molecule type" value="Genomic_DNA"/>
</dbReference>